<proteinExistence type="predicted"/>
<evidence type="ECO:0000256" key="1">
    <source>
        <dbReference type="SAM" id="MobiDB-lite"/>
    </source>
</evidence>
<feature type="compositionally biased region" description="Acidic residues" evidence="1">
    <location>
        <begin position="36"/>
        <end position="52"/>
    </location>
</feature>
<name>A5B6L7_VITVI</name>
<reference evidence="2" key="1">
    <citation type="journal article" date="2007" name="PLoS ONE">
        <title>The first genome sequence of an elite grapevine cultivar (Pinot noir Vitis vinifera L.): coping with a highly heterozygous genome.</title>
        <authorList>
            <person name="Velasco R."/>
            <person name="Zharkikh A."/>
            <person name="Troggio M."/>
            <person name="Cartwright D.A."/>
            <person name="Cestaro A."/>
            <person name="Pruss D."/>
            <person name="Pindo M."/>
            <person name="FitzGerald L.M."/>
            <person name="Vezzulli S."/>
            <person name="Reid J."/>
            <person name="Malacarne G."/>
            <person name="Iliev D."/>
            <person name="Coppola G."/>
            <person name="Wardell B."/>
            <person name="Micheletti D."/>
            <person name="Macalma T."/>
            <person name="Facci M."/>
            <person name="Mitchell J.T."/>
            <person name="Perazzolli M."/>
            <person name="Eldredge G."/>
            <person name="Gatto P."/>
            <person name="Oyzerski R."/>
            <person name="Moretto M."/>
            <person name="Gutin N."/>
            <person name="Stefanini M."/>
            <person name="Chen Y."/>
            <person name="Segala C."/>
            <person name="Davenport C."/>
            <person name="Dematte L."/>
            <person name="Mraz A."/>
            <person name="Battilana J."/>
            <person name="Stormo K."/>
            <person name="Costa F."/>
            <person name="Tao Q."/>
            <person name="Si-Ammour A."/>
            <person name="Harkins T."/>
            <person name="Lackey A."/>
            <person name="Perbost C."/>
            <person name="Taillon B."/>
            <person name="Stella A."/>
            <person name="Solovyev V."/>
            <person name="Fawcett J.A."/>
            <person name="Sterck L."/>
            <person name="Vandepoele K."/>
            <person name="Grando S.M."/>
            <person name="Toppo S."/>
            <person name="Moser C."/>
            <person name="Lanchbury J."/>
            <person name="Bogden R."/>
            <person name="Skolnick M."/>
            <person name="Sgaramella V."/>
            <person name="Bhatnagar S.K."/>
            <person name="Fontana P."/>
            <person name="Gutin A."/>
            <person name="Van de Peer Y."/>
            <person name="Salamini F."/>
            <person name="Viola R."/>
        </authorList>
    </citation>
    <scope>NUCLEOTIDE SEQUENCE</scope>
</reference>
<dbReference type="AlphaFoldDB" id="A5B6L7"/>
<evidence type="ECO:0000313" key="2">
    <source>
        <dbReference type="EMBL" id="CAN76506.1"/>
    </source>
</evidence>
<organism evidence="2">
    <name type="scientific">Vitis vinifera</name>
    <name type="common">Grape</name>
    <dbReference type="NCBI Taxonomy" id="29760"/>
    <lineage>
        <taxon>Eukaryota</taxon>
        <taxon>Viridiplantae</taxon>
        <taxon>Streptophyta</taxon>
        <taxon>Embryophyta</taxon>
        <taxon>Tracheophyta</taxon>
        <taxon>Spermatophyta</taxon>
        <taxon>Magnoliopsida</taxon>
        <taxon>eudicotyledons</taxon>
        <taxon>Gunneridae</taxon>
        <taxon>Pentapetalae</taxon>
        <taxon>rosids</taxon>
        <taxon>Vitales</taxon>
        <taxon>Vitaceae</taxon>
        <taxon>Viteae</taxon>
        <taxon>Vitis</taxon>
    </lineage>
</organism>
<gene>
    <name evidence="2" type="ORF">VITISV_016884</name>
</gene>
<feature type="region of interest" description="Disordered" evidence="1">
    <location>
        <begin position="20"/>
        <end position="60"/>
    </location>
</feature>
<protein>
    <submittedName>
        <fullName evidence="2">Uncharacterized protein</fullName>
    </submittedName>
</protein>
<accession>A5B6L7</accession>
<dbReference type="EMBL" id="AM448332">
    <property type="protein sequence ID" value="CAN76506.1"/>
    <property type="molecule type" value="Genomic_DNA"/>
</dbReference>
<sequence>MNKQFKIVREQCDRSIAAWKTLHPNALPPTPSHANDEEEGDNDGCDEEDEVAPTDREDLLSDDSYLPSLWICFNSSRNGKMSDPIIERLCAHKRYNRHWALGKPYSYGSLWYKDQRAYYGKLEREWYDRVDELNALVEDLRALNSPRVRRHSLTMARHNIIEYAATVLQIREENNHMLI</sequence>